<evidence type="ECO:0000313" key="10">
    <source>
        <dbReference type="EMBL" id="QUS56191.1"/>
    </source>
</evidence>
<evidence type="ECO:0000256" key="8">
    <source>
        <dbReference type="SAM" id="Phobius"/>
    </source>
</evidence>
<feature type="region of interest" description="Disordered" evidence="7">
    <location>
        <begin position="422"/>
        <end position="448"/>
    </location>
</feature>
<evidence type="ECO:0000259" key="9">
    <source>
        <dbReference type="PROSITE" id="PS50850"/>
    </source>
</evidence>
<dbReference type="Proteomes" id="UP000680706">
    <property type="component" value="Chromosome"/>
</dbReference>
<keyword evidence="5" id="KW-0534">Nitrate assimilation</keyword>
<sequence>MHSLEGVTRSDQYRALGLSTFAFTVCFAVWTIFSIIGVRIKGELGLSDTQFGLLVATPVLTGSVSRIFLGVWTEQFGGRIMFPLQMLITAVCVWLLTSVQTYEVFLLAALGLGLAGGSFIIGVAYVSQWFEKEKQGTALGIFGAGNVGAAVTNFVAPFLVVAVGWEGTARVYAIVLAVTAVLFYLISKDDPAQQERKKEGKQAVSTAEQLAPLKNLQVWRFATYYFFVFGAFVALASFLPRYYTGAYGLELTTAGVFAGLYSLPGSVFRALGGWMSDKWGARFVMYLTFIVSLICLFLLSYPETSYVVSGIEGPIEFTFGLGVGAFVSVTVVLGFVMSLGKAAVYKHIPVYYPYHVGAVGGLVGMIGGLGGFFLPIAFGILLDWTGVWTAPFMLLFIIVAVSTVWMHVAIRRMERKRYPELQEETDLSDLPEEPVEGPDGPASADKYP</sequence>
<evidence type="ECO:0000256" key="7">
    <source>
        <dbReference type="SAM" id="MobiDB-lite"/>
    </source>
</evidence>
<feature type="transmembrane region" description="Helical" evidence="8">
    <location>
        <begin position="81"/>
        <end position="99"/>
    </location>
</feature>
<feature type="transmembrane region" description="Helical" evidence="8">
    <location>
        <begin position="138"/>
        <end position="163"/>
    </location>
</feature>
<keyword evidence="6 8" id="KW-0472">Membrane</keyword>
<evidence type="ECO:0000256" key="2">
    <source>
        <dbReference type="ARBA" id="ARBA00008432"/>
    </source>
</evidence>
<feature type="transmembrane region" description="Helical" evidence="8">
    <location>
        <begin position="15"/>
        <end position="38"/>
    </location>
</feature>
<feature type="transmembrane region" description="Helical" evidence="8">
    <location>
        <begin position="50"/>
        <end position="69"/>
    </location>
</feature>
<dbReference type="InterPro" id="IPR011701">
    <property type="entry name" value="MFS"/>
</dbReference>
<feature type="transmembrane region" description="Helical" evidence="8">
    <location>
        <begin position="105"/>
        <end position="126"/>
    </location>
</feature>
<dbReference type="Gene3D" id="1.20.1250.20">
    <property type="entry name" value="MFS general substrate transporter like domains"/>
    <property type="match status" value="2"/>
</dbReference>
<dbReference type="CDD" id="cd17341">
    <property type="entry name" value="MFS_NRT2_like"/>
    <property type="match status" value="1"/>
</dbReference>
<feature type="transmembrane region" description="Helical" evidence="8">
    <location>
        <begin position="356"/>
        <end position="382"/>
    </location>
</feature>
<evidence type="ECO:0000256" key="5">
    <source>
        <dbReference type="ARBA" id="ARBA00023063"/>
    </source>
</evidence>
<keyword evidence="3 8" id="KW-0812">Transmembrane</keyword>
<keyword evidence="11" id="KW-1185">Reference proteome</keyword>
<dbReference type="Pfam" id="PF07690">
    <property type="entry name" value="MFS_1"/>
    <property type="match status" value="1"/>
</dbReference>
<keyword evidence="4 8" id="KW-1133">Transmembrane helix</keyword>
<dbReference type="PANTHER" id="PTHR23515">
    <property type="entry name" value="HIGH-AFFINITY NITRATE TRANSPORTER 2.3"/>
    <property type="match status" value="1"/>
</dbReference>
<feature type="transmembrane region" description="Helical" evidence="8">
    <location>
        <begin position="221"/>
        <end position="239"/>
    </location>
</feature>
<name>A0ABX8AR68_9HYPH</name>
<feature type="domain" description="Major facilitator superfamily (MFS) profile" evidence="9">
    <location>
        <begin position="12"/>
        <end position="414"/>
    </location>
</feature>
<feature type="transmembrane region" description="Helical" evidence="8">
    <location>
        <begin position="321"/>
        <end position="344"/>
    </location>
</feature>
<feature type="transmembrane region" description="Helical" evidence="8">
    <location>
        <begin position="251"/>
        <end position="271"/>
    </location>
</feature>
<feature type="compositionally biased region" description="Acidic residues" evidence="7">
    <location>
        <begin position="422"/>
        <end position="436"/>
    </location>
</feature>
<protein>
    <submittedName>
        <fullName evidence="10">NarK/NasA family nitrate transporter</fullName>
    </submittedName>
</protein>
<evidence type="ECO:0000256" key="4">
    <source>
        <dbReference type="ARBA" id="ARBA00022989"/>
    </source>
</evidence>
<comment type="similarity">
    <text evidence="2">Belongs to the major facilitator superfamily. Nitrate/nitrite porter (TC 2.A.1.8) family.</text>
</comment>
<dbReference type="InterPro" id="IPR020846">
    <property type="entry name" value="MFS_dom"/>
</dbReference>
<dbReference type="PROSITE" id="PS50850">
    <property type="entry name" value="MFS"/>
    <property type="match status" value="1"/>
</dbReference>
<evidence type="ECO:0000256" key="6">
    <source>
        <dbReference type="ARBA" id="ARBA00023136"/>
    </source>
</evidence>
<feature type="transmembrane region" description="Helical" evidence="8">
    <location>
        <begin position="169"/>
        <end position="187"/>
    </location>
</feature>
<feature type="transmembrane region" description="Helical" evidence="8">
    <location>
        <begin position="283"/>
        <end position="301"/>
    </location>
</feature>
<comment type="subcellular location">
    <subcellularLocation>
        <location evidence="1">Membrane</location>
        <topology evidence="1">Multi-pass membrane protein</topology>
    </subcellularLocation>
</comment>
<evidence type="ECO:0000313" key="11">
    <source>
        <dbReference type="Proteomes" id="UP000680706"/>
    </source>
</evidence>
<dbReference type="EMBL" id="CP074126">
    <property type="protein sequence ID" value="QUS56191.1"/>
    <property type="molecule type" value="Genomic_DNA"/>
</dbReference>
<accession>A0ABX8AR68</accession>
<organism evidence="10 11">
    <name type="scientific">Pseudovibrio brasiliensis</name>
    <dbReference type="NCBI Taxonomy" id="1898042"/>
    <lineage>
        <taxon>Bacteria</taxon>
        <taxon>Pseudomonadati</taxon>
        <taxon>Pseudomonadota</taxon>
        <taxon>Alphaproteobacteria</taxon>
        <taxon>Hyphomicrobiales</taxon>
        <taxon>Stappiaceae</taxon>
        <taxon>Pseudovibrio</taxon>
    </lineage>
</organism>
<proteinExistence type="inferred from homology"/>
<gene>
    <name evidence="10" type="ORF">KGB56_01610</name>
</gene>
<dbReference type="InterPro" id="IPR036259">
    <property type="entry name" value="MFS_trans_sf"/>
</dbReference>
<evidence type="ECO:0000256" key="1">
    <source>
        <dbReference type="ARBA" id="ARBA00004141"/>
    </source>
</evidence>
<feature type="transmembrane region" description="Helical" evidence="8">
    <location>
        <begin position="388"/>
        <end position="410"/>
    </location>
</feature>
<dbReference type="SUPFAM" id="SSF103473">
    <property type="entry name" value="MFS general substrate transporter"/>
    <property type="match status" value="1"/>
</dbReference>
<dbReference type="InterPro" id="IPR044772">
    <property type="entry name" value="NO3_transporter"/>
</dbReference>
<evidence type="ECO:0000256" key="3">
    <source>
        <dbReference type="ARBA" id="ARBA00022692"/>
    </source>
</evidence>
<reference evidence="10 11" key="1">
    <citation type="journal article" date="2021" name="Angew. Chem. Int. Ed. Engl.">
        <title>A novel family of nonribosomal peptides modulate collective behavior in Pseudovibrio bacteria isolated from marine sponges.</title>
        <authorList>
            <person name="Ioca L.P."/>
            <person name="Dai Y."/>
            <person name="Kunakom S."/>
            <person name="Diaz-Espinosa J."/>
            <person name="Krunic A."/>
            <person name="Crnkovic C.M."/>
            <person name="Orjala J."/>
            <person name="Sanchez L.M."/>
            <person name="Ferreira A.G."/>
            <person name="Berlinck R.G.S."/>
            <person name="Eustaquio A.S."/>
        </authorList>
    </citation>
    <scope>NUCLEOTIDE SEQUENCE [LARGE SCALE GENOMIC DNA]</scope>
    <source>
        <strain evidence="10 11">Ab134</strain>
    </source>
</reference>